<dbReference type="RefSeq" id="WP_267773068.1">
    <property type="nucleotide sequence ID" value="NZ_JAPNKE010000002.1"/>
</dbReference>
<evidence type="ECO:0000256" key="1">
    <source>
        <dbReference type="SAM" id="SignalP"/>
    </source>
</evidence>
<name>A0A9X3EU45_9BACT</name>
<dbReference type="Proteomes" id="UP001150924">
    <property type="component" value="Unassembled WGS sequence"/>
</dbReference>
<gene>
    <name evidence="2" type="ORF">OV079_32500</name>
</gene>
<reference evidence="2" key="1">
    <citation type="submission" date="2022-11" db="EMBL/GenBank/DDBJ databases">
        <title>Minimal conservation of predation-associated metabolite biosynthetic gene clusters underscores biosynthetic potential of Myxococcota including descriptions for ten novel species: Archangium lansinium sp. nov., Myxococcus landrumus sp. nov., Nannocystis bai.</title>
        <authorList>
            <person name="Ahearne A."/>
            <person name="Stevens C."/>
            <person name="Phillips K."/>
        </authorList>
    </citation>
    <scope>NUCLEOTIDE SEQUENCE</scope>
    <source>
        <strain evidence="2">Na p29</strain>
    </source>
</reference>
<dbReference type="EMBL" id="JAPNKE010000002">
    <property type="protein sequence ID" value="MCY1010207.1"/>
    <property type="molecule type" value="Genomic_DNA"/>
</dbReference>
<comment type="caution">
    <text evidence="2">The sequence shown here is derived from an EMBL/GenBank/DDBJ whole genome shotgun (WGS) entry which is preliminary data.</text>
</comment>
<evidence type="ECO:0000313" key="3">
    <source>
        <dbReference type="Proteomes" id="UP001150924"/>
    </source>
</evidence>
<accession>A0A9X3EU45</accession>
<evidence type="ECO:0008006" key="4">
    <source>
        <dbReference type="Google" id="ProtNLM"/>
    </source>
</evidence>
<feature type="chain" id="PRO_5040723436" description="Lipoprotein" evidence="1">
    <location>
        <begin position="28"/>
        <end position="554"/>
    </location>
</feature>
<evidence type="ECO:0000313" key="2">
    <source>
        <dbReference type="EMBL" id="MCY1010207.1"/>
    </source>
</evidence>
<keyword evidence="1" id="KW-0732">Signal</keyword>
<organism evidence="2 3">
    <name type="scientific">Nannocystis pusilla</name>
    <dbReference type="NCBI Taxonomy" id="889268"/>
    <lineage>
        <taxon>Bacteria</taxon>
        <taxon>Pseudomonadati</taxon>
        <taxon>Myxococcota</taxon>
        <taxon>Polyangia</taxon>
        <taxon>Nannocystales</taxon>
        <taxon>Nannocystaceae</taxon>
        <taxon>Nannocystis</taxon>
    </lineage>
</organism>
<keyword evidence="3" id="KW-1185">Reference proteome</keyword>
<sequence length="554" mass="57810">MPAQSLPRLARSALLVAVGLCACDTHAPATAKAAVPTANPNTAAKPAEPVDDSPAAARTIKLDLQAVATRRGPIALYRLGDGEVVLAGGVMLARAGADGNMTQETDWLNGLHLAEPGADWGVHALGGRDDDLWLTVARGGEDPAHRVYRRRENTWAAHEPDPDAPGAYYQDYATWPEGHAIALRSDGAGKAALVVLDDDGARPARPQLEVAGLQSPPRPTRLAGLTSGELFASVAAASAGAEGLPGLQTGMLRWGPSDTKGIFAPLPGLESRAPKQVATLVESGGQVLIGDGVEIDDEVVPYVAGFDGTSWRLLDPPPARGAVVSLVETPEPALLAVVDEDGPADSLWRIHAGGDWDVWERVELPPVQVPASWFWDPQAGAWASEPAPVAGLVPSPRAIGRDAAGSLWLSARLLLADGTASPHHAVLRSNPAAGSLALYDDGQVHAAQQDLLPRRSPRAGDPTCPQVYVHLYTVSGDSPEVGTPELRTALSGPLGSLLLGEVRSQGERQVGLLLAAGDYEAHKTAIAGMAGKLRYRSRATCGHPPLLRGWRAGG</sequence>
<protein>
    <recommendedName>
        <fullName evidence="4">Lipoprotein</fullName>
    </recommendedName>
</protein>
<feature type="signal peptide" evidence="1">
    <location>
        <begin position="1"/>
        <end position="27"/>
    </location>
</feature>
<proteinExistence type="predicted"/>
<dbReference type="AlphaFoldDB" id="A0A9X3EU45"/>